<feature type="transmembrane region" description="Helical" evidence="10">
    <location>
        <begin position="29"/>
        <end position="50"/>
    </location>
</feature>
<evidence type="ECO:0000256" key="9">
    <source>
        <dbReference type="HAMAP-Rule" id="MF_00479"/>
    </source>
</evidence>
<feature type="modified residue" description="FMN phosphoryl threonine" evidence="9">
    <location>
        <position position="478"/>
    </location>
</feature>
<comment type="function">
    <text evidence="9">Part of a membrane-bound complex that couples electron transfer with translocation of ions across the membrane.</text>
</comment>
<comment type="similarity">
    <text evidence="9">Belongs to the RnfG family.</text>
</comment>
<evidence type="ECO:0000256" key="10">
    <source>
        <dbReference type="SAM" id="Phobius"/>
    </source>
</evidence>
<dbReference type="RefSeq" id="WP_324717399.1">
    <property type="nucleotide sequence ID" value="NZ_CP141615.1"/>
</dbReference>
<evidence type="ECO:0000256" key="8">
    <source>
        <dbReference type="ARBA" id="ARBA00023136"/>
    </source>
</evidence>
<sequence length="502" mass="52248">MKGQETVTHPMLWVQPAPHVHVAEPVTTLVRLTLLAAAIPGAAAVAVYGLDAVRLMAAGMAGAAAVEAACEWLLRRKALATLADGSALVTGLLLALTLPPTAPTWMALLGAAAAIALGKYVFGGLGHNLFNPALVGHVFLLGSFAAALSGGTASRPALMAVAKAGKVIPDYLPLLWHAGPGPLAAASPLAVLVAGVLVMGWGAGRWQAPAGFFVGSGLLAVSMGWHPAYHWLVGLAPLTVAFFVHDPPTTPVAAEGRFVFGLGAGALTVLLRLQGSFLEGAAFAVLVMNALTPLLNRASVALRRRHWRVVREAKSLQAVHGTRWRGELQAVLVLVLVTSAAGVLLASFYHATAPLIASQQQRREIELGLKTLIPEAVTFNRLSQTDGARVFEALDAQGNRVGYGVFTEGQGYHDVIRLAVGIDPEVKELLGVRVLQQSETPGLGSRIEEEGFLGQFAGKPLDDAFMPGEDVDGISGATVSSVAVCDIVVQAIEAVRAATEGR</sequence>
<accession>A0ABZ1BZG0</accession>
<evidence type="ECO:0000256" key="1">
    <source>
        <dbReference type="ARBA" id="ARBA00022448"/>
    </source>
</evidence>
<feature type="transmembrane region" description="Helical" evidence="10">
    <location>
        <begin position="174"/>
        <end position="198"/>
    </location>
</feature>
<keyword evidence="9" id="KW-1003">Cell membrane</keyword>
<keyword evidence="5 9" id="KW-0812">Transmembrane</keyword>
<dbReference type="EMBL" id="CP141615">
    <property type="protein sequence ID" value="WRP18128.1"/>
    <property type="molecule type" value="Genomic_DNA"/>
</dbReference>
<dbReference type="Pfam" id="PF03116">
    <property type="entry name" value="NQR2_RnfD_RnfE"/>
    <property type="match status" value="1"/>
</dbReference>
<feature type="transmembrane region" description="Helical" evidence="10">
    <location>
        <begin position="104"/>
        <end position="122"/>
    </location>
</feature>
<dbReference type="InterPro" id="IPR010209">
    <property type="entry name" value="Ion_transpt_RnfG/RsxG"/>
</dbReference>
<evidence type="ECO:0000256" key="4">
    <source>
        <dbReference type="ARBA" id="ARBA00022643"/>
    </source>
</evidence>
<proteinExistence type="inferred from homology"/>
<evidence type="ECO:0000256" key="6">
    <source>
        <dbReference type="ARBA" id="ARBA00022967"/>
    </source>
</evidence>
<dbReference type="HAMAP" id="MF_00479">
    <property type="entry name" value="RsxG_RnfG"/>
    <property type="match status" value="1"/>
</dbReference>
<feature type="transmembrane region" description="Helical" evidence="10">
    <location>
        <begin position="134"/>
        <end position="154"/>
    </location>
</feature>
<feature type="transmembrane region" description="Helical" evidence="10">
    <location>
        <begin position="330"/>
        <end position="351"/>
    </location>
</feature>
<dbReference type="EC" id="7.-.-.-" evidence="9"/>
<dbReference type="PANTHER" id="PTHR30578:SF0">
    <property type="entry name" value="ION-TRANSLOCATING OXIDOREDUCTASE COMPLEX SUBUNIT D"/>
    <property type="match status" value="1"/>
</dbReference>
<evidence type="ECO:0000256" key="2">
    <source>
        <dbReference type="ARBA" id="ARBA00022553"/>
    </source>
</evidence>
<comment type="subunit">
    <text evidence="9">The complex is composed of six subunits: RnfA, RnfB, RnfC, RnfD, RnfE and RnfG.</text>
</comment>
<feature type="transmembrane region" description="Helical" evidence="10">
    <location>
        <begin position="78"/>
        <end position="98"/>
    </location>
</feature>
<feature type="transmembrane region" description="Helical" evidence="10">
    <location>
        <begin position="277"/>
        <end position="295"/>
    </location>
</feature>
<dbReference type="InterPro" id="IPR004338">
    <property type="entry name" value="NqrB/RnfD"/>
</dbReference>
<protein>
    <recommendedName>
        <fullName evidence="9">Ion-translocating oxidoreductase complex subunit G</fullName>
        <ecNumber evidence="9">7.-.-.-</ecNumber>
    </recommendedName>
    <alternativeName>
        <fullName evidence="9">Rnf electron transport complex subunit G</fullName>
    </alternativeName>
</protein>
<feature type="domain" description="FMN-binding" evidence="11">
    <location>
        <begin position="411"/>
        <end position="495"/>
    </location>
</feature>
<comment type="subcellular location">
    <subcellularLocation>
        <location evidence="9">Cell membrane</location>
        <topology evidence="9">Single-pass membrane protein</topology>
    </subcellularLocation>
</comment>
<dbReference type="Proteomes" id="UP001332192">
    <property type="component" value="Chromosome"/>
</dbReference>
<keyword evidence="7 9" id="KW-1133">Transmembrane helix</keyword>
<evidence type="ECO:0000259" key="11">
    <source>
        <dbReference type="SMART" id="SM00900"/>
    </source>
</evidence>
<reference evidence="12 13" key="1">
    <citation type="journal article" date="2024" name="Front. Microbiol.">
        <title>Novel thermophilic genera Geochorda gen. nov. and Carboxydochorda gen. nov. from the deep terrestrial subsurface reveal the ecophysiological diversity in the class Limnochordia.</title>
        <authorList>
            <person name="Karnachuk O.V."/>
            <person name="Lukina A.P."/>
            <person name="Avakyan M.R."/>
            <person name="Kadnikov V.V."/>
            <person name="Begmatov S."/>
            <person name="Beletsky A.V."/>
            <person name="Vlasova K.G."/>
            <person name="Novikov A.A."/>
            <person name="Shcherbakova V.A."/>
            <person name="Mardanov A.V."/>
            <person name="Ravin N.V."/>
        </authorList>
    </citation>
    <scope>NUCLEOTIDE SEQUENCE [LARGE SCALE GENOMIC DNA]</scope>
    <source>
        <strain evidence="12 13">L945</strain>
    </source>
</reference>
<name>A0ABZ1BZG0_9FIRM</name>
<evidence type="ECO:0000256" key="5">
    <source>
        <dbReference type="ARBA" id="ARBA00022692"/>
    </source>
</evidence>
<keyword evidence="4 9" id="KW-0288">FMN</keyword>
<evidence type="ECO:0000313" key="12">
    <source>
        <dbReference type="EMBL" id="WRP18128.1"/>
    </source>
</evidence>
<evidence type="ECO:0000256" key="7">
    <source>
        <dbReference type="ARBA" id="ARBA00022989"/>
    </source>
</evidence>
<gene>
    <name evidence="9" type="primary">rnfG</name>
    <name evidence="12" type="ORF">U7230_03740</name>
</gene>
<keyword evidence="13" id="KW-1185">Reference proteome</keyword>
<keyword evidence="9" id="KW-0249">Electron transport</keyword>
<feature type="transmembrane region" description="Helical" evidence="10">
    <location>
        <begin position="210"/>
        <end position="228"/>
    </location>
</feature>
<dbReference type="SMART" id="SM00900">
    <property type="entry name" value="FMN_bind"/>
    <property type="match status" value="1"/>
</dbReference>
<evidence type="ECO:0000256" key="3">
    <source>
        <dbReference type="ARBA" id="ARBA00022630"/>
    </source>
</evidence>
<keyword evidence="1 9" id="KW-0813">Transport</keyword>
<comment type="cofactor">
    <cofactor evidence="9">
        <name>FMN</name>
        <dbReference type="ChEBI" id="CHEBI:58210"/>
    </cofactor>
</comment>
<organism evidence="12 13">
    <name type="scientific">Carboxydichorda subterranea</name>
    <dbReference type="NCBI Taxonomy" id="3109565"/>
    <lineage>
        <taxon>Bacteria</taxon>
        <taxon>Bacillati</taxon>
        <taxon>Bacillota</taxon>
        <taxon>Limnochordia</taxon>
        <taxon>Limnochordales</taxon>
        <taxon>Geochordaceae</taxon>
        <taxon>Carboxydichorda</taxon>
    </lineage>
</organism>
<dbReference type="Pfam" id="PF04205">
    <property type="entry name" value="FMN_bind"/>
    <property type="match status" value="1"/>
</dbReference>
<keyword evidence="8 9" id="KW-0472">Membrane</keyword>
<keyword evidence="2 9" id="KW-0597">Phosphoprotein</keyword>
<dbReference type="InterPro" id="IPR007329">
    <property type="entry name" value="FMN-bd"/>
</dbReference>
<evidence type="ECO:0000313" key="13">
    <source>
        <dbReference type="Proteomes" id="UP001332192"/>
    </source>
</evidence>
<keyword evidence="6 9" id="KW-1278">Translocase</keyword>
<dbReference type="PANTHER" id="PTHR30578">
    <property type="entry name" value="ELECTRON TRANSPORT COMPLEX PROTEIN RNFD"/>
    <property type="match status" value="1"/>
</dbReference>
<keyword evidence="3 9" id="KW-0285">Flavoprotein</keyword>